<feature type="transmembrane region" description="Helical" evidence="9">
    <location>
        <begin position="182"/>
        <end position="200"/>
    </location>
</feature>
<feature type="transmembrane region" description="Helical" evidence="9">
    <location>
        <begin position="212"/>
        <end position="232"/>
    </location>
</feature>
<evidence type="ECO:0000313" key="11">
    <source>
        <dbReference type="EMBL" id="RWS29091.1"/>
    </source>
</evidence>
<feature type="transmembrane region" description="Helical" evidence="9">
    <location>
        <begin position="151"/>
        <end position="170"/>
    </location>
</feature>
<evidence type="ECO:0000256" key="3">
    <source>
        <dbReference type="ARBA" id="ARBA00022692"/>
    </source>
</evidence>
<evidence type="ECO:0000313" key="12">
    <source>
        <dbReference type="Proteomes" id="UP000288716"/>
    </source>
</evidence>
<comment type="similarity">
    <text evidence="8">Belongs to the two pore domain potassium channel (TC 1.A.1.8) family.</text>
</comment>
<dbReference type="GO" id="GO:0030322">
    <property type="term" value="P:stabilization of membrane potential"/>
    <property type="evidence" value="ECO:0007669"/>
    <property type="project" value="TreeGrafter"/>
</dbReference>
<keyword evidence="3 8" id="KW-0812">Transmembrane</keyword>
<dbReference type="GO" id="GO:0015271">
    <property type="term" value="F:outward rectifier potassium channel activity"/>
    <property type="evidence" value="ECO:0007669"/>
    <property type="project" value="TreeGrafter"/>
</dbReference>
<dbReference type="AlphaFoldDB" id="A0A443SNI4"/>
<dbReference type="PRINTS" id="PR01333">
    <property type="entry name" value="2POREKCHANEL"/>
</dbReference>
<feature type="non-terminal residue" evidence="11">
    <location>
        <position position="268"/>
    </location>
</feature>
<keyword evidence="5 8" id="KW-0406">Ion transport</keyword>
<dbReference type="EMBL" id="NCKV01001073">
    <property type="protein sequence ID" value="RWS29091.1"/>
    <property type="molecule type" value="Genomic_DNA"/>
</dbReference>
<organism evidence="11 12">
    <name type="scientific">Leptotrombidium deliense</name>
    <dbReference type="NCBI Taxonomy" id="299467"/>
    <lineage>
        <taxon>Eukaryota</taxon>
        <taxon>Metazoa</taxon>
        <taxon>Ecdysozoa</taxon>
        <taxon>Arthropoda</taxon>
        <taxon>Chelicerata</taxon>
        <taxon>Arachnida</taxon>
        <taxon>Acari</taxon>
        <taxon>Acariformes</taxon>
        <taxon>Trombidiformes</taxon>
        <taxon>Prostigmata</taxon>
        <taxon>Anystina</taxon>
        <taxon>Parasitengona</taxon>
        <taxon>Trombiculoidea</taxon>
        <taxon>Trombiculidae</taxon>
        <taxon>Leptotrombidium</taxon>
    </lineage>
</organism>
<evidence type="ECO:0000256" key="5">
    <source>
        <dbReference type="ARBA" id="ARBA00023065"/>
    </source>
</evidence>
<evidence type="ECO:0000256" key="4">
    <source>
        <dbReference type="ARBA" id="ARBA00022989"/>
    </source>
</evidence>
<evidence type="ECO:0000256" key="2">
    <source>
        <dbReference type="ARBA" id="ARBA00022448"/>
    </source>
</evidence>
<feature type="non-terminal residue" evidence="11">
    <location>
        <position position="1"/>
    </location>
</feature>
<evidence type="ECO:0000256" key="6">
    <source>
        <dbReference type="ARBA" id="ARBA00023136"/>
    </source>
</evidence>
<dbReference type="InterPro" id="IPR013099">
    <property type="entry name" value="K_chnl_dom"/>
</dbReference>
<accession>A0A443SNI4</accession>
<dbReference type="VEuPathDB" id="VectorBase:LDEU002951"/>
<dbReference type="Proteomes" id="UP000288716">
    <property type="component" value="Unassembled WGS sequence"/>
</dbReference>
<evidence type="ECO:0000259" key="10">
    <source>
        <dbReference type="Pfam" id="PF07885"/>
    </source>
</evidence>
<dbReference type="PANTHER" id="PTHR11003:SF334">
    <property type="entry name" value="FI03418P"/>
    <property type="match status" value="1"/>
</dbReference>
<dbReference type="GO" id="GO:0005886">
    <property type="term" value="C:plasma membrane"/>
    <property type="evidence" value="ECO:0007669"/>
    <property type="project" value="TreeGrafter"/>
</dbReference>
<evidence type="ECO:0000256" key="1">
    <source>
        <dbReference type="ARBA" id="ARBA00004141"/>
    </source>
</evidence>
<comment type="subcellular location">
    <subcellularLocation>
        <location evidence="1">Membrane</location>
        <topology evidence="1">Multi-pass membrane protein</topology>
    </subcellularLocation>
</comment>
<comment type="caution">
    <text evidence="11">The sequence shown here is derived from an EMBL/GenBank/DDBJ whole genome shotgun (WGS) entry which is preliminary data.</text>
</comment>
<dbReference type="GO" id="GO:0022841">
    <property type="term" value="F:potassium ion leak channel activity"/>
    <property type="evidence" value="ECO:0007669"/>
    <property type="project" value="TreeGrafter"/>
</dbReference>
<dbReference type="PANTHER" id="PTHR11003">
    <property type="entry name" value="POTASSIUM CHANNEL, SUBFAMILY K"/>
    <property type="match status" value="1"/>
</dbReference>
<keyword evidence="2 8" id="KW-0813">Transport</keyword>
<dbReference type="STRING" id="299467.A0A443SNI4"/>
<gene>
    <name evidence="11" type="ORF">B4U80_01007</name>
</gene>
<feature type="transmembrane region" description="Helical" evidence="9">
    <location>
        <begin position="70"/>
        <end position="89"/>
    </location>
</feature>
<name>A0A443SNI4_9ACAR</name>
<keyword evidence="6 9" id="KW-0472">Membrane</keyword>
<evidence type="ECO:0000256" key="7">
    <source>
        <dbReference type="ARBA" id="ARBA00023303"/>
    </source>
</evidence>
<keyword evidence="7 8" id="KW-0407">Ion channel</keyword>
<reference evidence="11 12" key="1">
    <citation type="journal article" date="2018" name="Gigascience">
        <title>Genomes of trombidid mites reveal novel predicted allergens and laterally-transferred genes associated with secondary metabolism.</title>
        <authorList>
            <person name="Dong X."/>
            <person name="Chaisiri K."/>
            <person name="Xia D."/>
            <person name="Armstrong S.D."/>
            <person name="Fang Y."/>
            <person name="Donnelly M.J."/>
            <person name="Kadowaki T."/>
            <person name="McGarry J.W."/>
            <person name="Darby A.C."/>
            <person name="Makepeace B.L."/>
        </authorList>
    </citation>
    <scope>NUCLEOTIDE SEQUENCE [LARGE SCALE GENOMIC DNA]</scope>
    <source>
        <strain evidence="11">UoL-UT</strain>
    </source>
</reference>
<proteinExistence type="inferred from homology"/>
<sequence>KKNFARSKKGQLLSSRVQGILVKNTKSITENLGSLDVTEELQSNISSIVETYLREQELNDENRLRTRWDFFNSFFFAITVVTTIGYGHLSPSTLSGRLFCIVFAIFGIPMTGILLGAIGDRFSRCFLDKVHKVRKRTDKHRVNKLIVLKHALFYLMPWFIVFLILPSIIFKYIEDWTILEGFYYSFITLSTIGFGDYVAGQQSGSWIRVYKVLVVLWIIFGLAYLSMILNFISQGFRSHHLSNVVHSLKRMSAPPLHGRFKSYSRNQV</sequence>
<dbReference type="Pfam" id="PF07885">
    <property type="entry name" value="Ion_trans_2"/>
    <property type="match status" value="2"/>
</dbReference>
<feature type="domain" description="Potassium channel" evidence="10">
    <location>
        <begin position="159"/>
        <end position="234"/>
    </location>
</feature>
<feature type="domain" description="Potassium channel" evidence="10">
    <location>
        <begin position="65"/>
        <end position="123"/>
    </location>
</feature>
<dbReference type="Gene3D" id="1.10.287.70">
    <property type="match status" value="1"/>
</dbReference>
<feature type="transmembrane region" description="Helical" evidence="9">
    <location>
        <begin position="95"/>
        <end position="119"/>
    </location>
</feature>
<dbReference type="OrthoDB" id="297496at2759"/>
<dbReference type="SUPFAM" id="SSF81324">
    <property type="entry name" value="Voltage-gated potassium channels"/>
    <property type="match status" value="2"/>
</dbReference>
<evidence type="ECO:0000256" key="9">
    <source>
        <dbReference type="SAM" id="Phobius"/>
    </source>
</evidence>
<keyword evidence="4 9" id="KW-1133">Transmembrane helix</keyword>
<protein>
    <submittedName>
        <fullName evidence="11">Open rectifier potassium channel protein 1-like protein</fullName>
    </submittedName>
</protein>
<keyword evidence="12" id="KW-1185">Reference proteome</keyword>
<dbReference type="InterPro" id="IPR003280">
    <property type="entry name" value="2pore_dom_K_chnl"/>
</dbReference>
<evidence type="ECO:0000256" key="8">
    <source>
        <dbReference type="RuleBase" id="RU003857"/>
    </source>
</evidence>